<evidence type="ECO:0000256" key="4">
    <source>
        <dbReference type="ARBA" id="ARBA00023136"/>
    </source>
</evidence>
<dbReference type="Proteomes" id="UP000235965">
    <property type="component" value="Unassembled WGS sequence"/>
</dbReference>
<dbReference type="InParanoid" id="A0A2J7RJ25"/>
<feature type="transmembrane region" description="Helical" evidence="6">
    <location>
        <begin position="811"/>
        <end position="844"/>
    </location>
</feature>
<sequence length="880" mass="101679">MATSGNAINVRLNNALNLPLQYRCDELASIFVEFGNKELQMVLPQLLESLFGLRDQMGWGLRTFHRNTHPREFDILFTFLHPHGAMFTLCYRLLTDYVKYEFPLSYMPAKVRKQIEDGMVPPFYADKVQLDPHTRVPISLALNSFEFYIFHFAYHLVNPWLQRMTDHGSYSLWETVYNHLAEEYLTHFLPCDGSSVPPYAGCYVYPKSSVPLQAASRPVRSPTLFRQSVVLKQGSTSGSLHSSPTLPQQSTLVEIWRSESVIQVFIDFWLSYGEREIPYLHLGSGTPPRHYYPPVTSSPYFQNQVQSQPNIVLCHCPRRRLYMPYRPIFYNEMQPQPIVALRHYPDLLPSEEHIRVVRNLVKHLHYFANSTVGDLSAMDELKRIILPSSQAKIYGFLRHTIHHWPLDSSFRLILETWLSYIQPWRYTDWQYRNMRSPGGRDNEERTRTVDRQWLSFIAENLLSYTIIFKQLLPRFTRLDLTTPKNAHMLFRVTKVFSQPNLNTMLSEVEHCLDDVSGAGLPNDSVNSRNSPGTSHQGHKWSALVRQQILELEGSGYQYKALFGSETMSQVFQFMLLIQRANETAHNLQLHLEKESRKRSSSFFASLKDLFFFNPADSDEYSLEDRQKVSAYLEMCLCQLSHIFEIDLARLPGISYTNDYDAYNSCGTVSSRMGTSSLLQGENTTMEIIPSQSQVHTSISPLLASRDWKERRKHIKYEGDPDLQPIKSTENAFLVRLLHQVASKLNEMYTLEMCYFYEQNGLLGCIARQVLCPPTVTRTYDKSHPGEYKSRTEKVLPPRLSLRSFASHRTIVYMLVGMGLSWLSGYGLTAFFFVLLIFWMFFVLFKAVLEPWLGSTHHSATTEALPSPSPTSQSNMPFSNM</sequence>
<accession>A0A2J7RJ25</accession>
<feature type="region of interest" description="Disordered" evidence="5">
    <location>
        <begin position="858"/>
        <end position="880"/>
    </location>
</feature>
<dbReference type="FunCoup" id="A0A2J7RJ25">
    <property type="interactions" value="1705"/>
</dbReference>
<organism evidence="7 8">
    <name type="scientific">Cryptotermes secundus</name>
    <dbReference type="NCBI Taxonomy" id="105785"/>
    <lineage>
        <taxon>Eukaryota</taxon>
        <taxon>Metazoa</taxon>
        <taxon>Ecdysozoa</taxon>
        <taxon>Arthropoda</taxon>
        <taxon>Hexapoda</taxon>
        <taxon>Insecta</taxon>
        <taxon>Pterygota</taxon>
        <taxon>Neoptera</taxon>
        <taxon>Polyneoptera</taxon>
        <taxon>Dictyoptera</taxon>
        <taxon>Blattodea</taxon>
        <taxon>Blattoidea</taxon>
        <taxon>Termitoidae</taxon>
        <taxon>Kalotermitidae</taxon>
        <taxon>Cryptotermitinae</taxon>
        <taxon>Cryptotermes</taxon>
    </lineage>
</organism>
<comment type="subcellular location">
    <subcellularLocation>
        <location evidence="1">Membrane</location>
        <topology evidence="1">Single-pass membrane protein</topology>
    </subcellularLocation>
</comment>
<dbReference type="GO" id="GO:0046513">
    <property type="term" value="P:ceramide biosynthetic process"/>
    <property type="evidence" value="ECO:0007669"/>
    <property type="project" value="TreeGrafter"/>
</dbReference>
<evidence type="ECO:0000256" key="5">
    <source>
        <dbReference type="SAM" id="MobiDB-lite"/>
    </source>
</evidence>
<evidence type="ECO:0000313" key="7">
    <source>
        <dbReference type="EMBL" id="PNF40839.1"/>
    </source>
</evidence>
<keyword evidence="2 6" id="KW-0812">Transmembrane</keyword>
<keyword evidence="3 6" id="KW-1133">Transmembrane helix</keyword>
<dbReference type="GO" id="GO:0006685">
    <property type="term" value="P:sphingomyelin catabolic process"/>
    <property type="evidence" value="ECO:0007669"/>
    <property type="project" value="TreeGrafter"/>
</dbReference>
<dbReference type="PANTHER" id="PTHR12988">
    <property type="entry name" value="SPHINGOMYELIN PHOSPHODIESTERASE 4"/>
    <property type="match status" value="1"/>
</dbReference>
<protein>
    <submittedName>
        <fullName evidence="7">Sphingomyelin phosphodiesterase 4</fullName>
    </submittedName>
</protein>
<keyword evidence="4 6" id="KW-0472">Membrane</keyword>
<dbReference type="Pfam" id="PF14724">
    <property type="entry name" value="mit_SMPDase"/>
    <property type="match status" value="1"/>
</dbReference>
<dbReference type="PANTHER" id="PTHR12988:SF6">
    <property type="entry name" value="SPHINGOMYELIN PHOSPHODIESTERASE 4"/>
    <property type="match status" value="1"/>
</dbReference>
<gene>
    <name evidence="7" type="ORF">B7P43_G16002</name>
</gene>
<comment type="caution">
    <text evidence="7">The sequence shown here is derived from an EMBL/GenBank/DDBJ whole genome shotgun (WGS) entry which is preliminary data.</text>
</comment>
<dbReference type="InterPro" id="IPR024129">
    <property type="entry name" value="Sphingomy_SMPD4"/>
</dbReference>
<evidence type="ECO:0000256" key="2">
    <source>
        <dbReference type="ARBA" id="ARBA00022692"/>
    </source>
</evidence>
<evidence type="ECO:0000256" key="1">
    <source>
        <dbReference type="ARBA" id="ARBA00004167"/>
    </source>
</evidence>
<dbReference type="GO" id="GO:0046475">
    <property type="term" value="P:glycerophospholipid catabolic process"/>
    <property type="evidence" value="ECO:0007669"/>
    <property type="project" value="TreeGrafter"/>
</dbReference>
<name>A0A2J7RJ25_9NEOP</name>
<dbReference type="OrthoDB" id="10251508at2759"/>
<dbReference type="EMBL" id="NEVH01003008">
    <property type="protein sequence ID" value="PNF40839.1"/>
    <property type="molecule type" value="Genomic_DNA"/>
</dbReference>
<keyword evidence="8" id="KW-1185">Reference proteome</keyword>
<dbReference type="GO" id="GO:0050290">
    <property type="term" value="F:sphingomyelin phosphodiesterase D activity"/>
    <property type="evidence" value="ECO:0007669"/>
    <property type="project" value="InterPro"/>
</dbReference>
<proteinExistence type="predicted"/>
<evidence type="ECO:0000256" key="3">
    <source>
        <dbReference type="ARBA" id="ARBA00022989"/>
    </source>
</evidence>
<evidence type="ECO:0000256" key="6">
    <source>
        <dbReference type="SAM" id="Phobius"/>
    </source>
</evidence>
<dbReference type="GO" id="GO:0016020">
    <property type="term" value="C:membrane"/>
    <property type="evidence" value="ECO:0007669"/>
    <property type="project" value="UniProtKB-SubCell"/>
</dbReference>
<evidence type="ECO:0000313" key="8">
    <source>
        <dbReference type="Proteomes" id="UP000235965"/>
    </source>
</evidence>
<reference evidence="7 8" key="1">
    <citation type="submission" date="2017-12" db="EMBL/GenBank/DDBJ databases">
        <title>Hemimetabolous genomes reveal molecular basis of termite eusociality.</title>
        <authorList>
            <person name="Harrison M.C."/>
            <person name="Jongepier E."/>
            <person name="Robertson H.M."/>
            <person name="Arning N."/>
            <person name="Bitard-Feildel T."/>
            <person name="Chao H."/>
            <person name="Childers C.P."/>
            <person name="Dinh H."/>
            <person name="Doddapaneni H."/>
            <person name="Dugan S."/>
            <person name="Gowin J."/>
            <person name="Greiner C."/>
            <person name="Han Y."/>
            <person name="Hu H."/>
            <person name="Hughes D.S.T."/>
            <person name="Huylmans A.-K."/>
            <person name="Kemena C."/>
            <person name="Kremer L.P.M."/>
            <person name="Lee S.L."/>
            <person name="Lopez-Ezquerra A."/>
            <person name="Mallet L."/>
            <person name="Monroy-Kuhn J.M."/>
            <person name="Moser A."/>
            <person name="Murali S.C."/>
            <person name="Muzny D.M."/>
            <person name="Otani S."/>
            <person name="Piulachs M.-D."/>
            <person name="Poelchau M."/>
            <person name="Qu J."/>
            <person name="Schaub F."/>
            <person name="Wada-Katsumata A."/>
            <person name="Worley K.C."/>
            <person name="Xie Q."/>
            <person name="Ylla G."/>
            <person name="Poulsen M."/>
            <person name="Gibbs R.A."/>
            <person name="Schal C."/>
            <person name="Richards S."/>
            <person name="Belles X."/>
            <person name="Korb J."/>
            <person name="Bornberg-Bauer E."/>
        </authorList>
    </citation>
    <scope>NUCLEOTIDE SEQUENCE [LARGE SCALE GENOMIC DNA]</scope>
    <source>
        <tissue evidence="7">Whole body</tissue>
    </source>
</reference>
<dbReference type="AlphaFoldDB" id="A0A2J7RJ25"/>
<dbReference type="STRING" id="105785.A0A2J7RJ25"/>